<proteinExistence type="inferred from homology"/>
<dbReference type="GO" id="GO:0043139">
    <property type="term" value="F:5'-3' DNA helicase activity"/>
    <property type="evidence" value="ECO:0007669"/>
    <property type="project" value="UniProtKB-EC"/>
</dbReference>
<comment type="cofactor">
    <cofactor evidence="1">
        <name>Mg(2+)</name>
        <dbReference type="ChEBI" id="CHEBI:18420"/>
    </cofactor>
</comment>
<organism evidence="4 5">
    <name type="scientific">Aegilops tauschii subsp. strangulata</name>
    <name type="common">Goatgrass</name>
    <dbReference type="NCBI Taxonomy" id="200361"/>
    <lineage>
        <taxon>Eukaryota</taxon>
        <taxon>Viridiplantae</taxon>
        <taxon>Streptophyta</taxon>
        <taxon>Embryophyta</taxon>
        <taxon>Tracheophyta</taxon>
        <taxon>Spermatophyta</taxon>
        <taxon>Magnoliopsida</taxon>
        <taxon>Liliopsida</taxon>
        <taxon>Poales</taxon>
        <taxon>Poaceae</taxon>
        <taxon>BOP clade</taxon>
        <taxon>Pooideae</taxon>
        <taxon>Triticodae</taxon>
        <taxon>Triticeae</taxon>
        <taxon>Triticinae</taxon>
        <taxon>Aegilops</taxon>
    </lineage>
</organism>
<comment type="similarity">
    <text evidence="1">Belongs to the helicase family.</text>
</comment>
<dbReference type="GO" id="GO:0000723">
    <property type="term" value="P:telomere maintenance"/>
    <property type="evidence" value="ECO:0007669"/>
    <property type="project" value="InterPro"/>
</dbReference>
<dbReference type="AlphaFoldDB" id="A0A453BIR2"/>
<keyword evidence="2" id="KW-0472">Membrane</keyword>
<evidence type="ECO:0000313" key="5">
    <source>
        <dbReference type="Proteomes" id="UP000015105"/>
    </source>
</evidence>
<comment type="catalytic activity">
    <reaction evidence="1">
        <text>ATP + H2O = ADP + phosphate + H(+)</text>
        <dbReference type="Rhea" id="RHEA:13065"/>
        <dbReference type="ChEBI" id="CHEBI:15377"/>
        <dbReference type="ChEBI" id="CHEBI:15378"/>
        <dbReference type="ChEBI" id="CHEBI:30616"/>
        <dbReference type="ChEBI" id="CHEBI:43474"/>
        <dbReference type="ChEBI" id="CHEBI:456216"/>
        <dbReference type="EC" id="5.6.2.3"/>
    </reaction>
</comment>
<sequence>MLTPAMSARNRKRRKLLRTLRRHGVTGAGLHICGCIFALFGWFVSGVVSDNSPRVDLRFKHVLPDELPADWTEFPAEVVEKLAKEAVVLFGMLNVDQRASYQTIIDCVLQEKSGIFFVSGYGGTGKTFLWNAIISHLRGRKKSF</sequence>
<keyword evidence="2" id="KW-0812">Transmembrane</keyword>
<protein>
    <recommendedName>
        <fullName evidence="1">ATP-dependent DNA helicase</fullName>
        <ecNumber evidence="1">5.6.2.3</ecNumber>
    </recommendedName>
</protein>
<dbReference type="EC" id="5.6.2.3" evidence="1"/>
<keyword evidence="1" id="KW-0234">DNA repair</keyword>
<dbReference type="Pfam" id="PF05970">
    <property type="entry name" value="PIF1"/>
    <property type="match status" value="1"/>
</dbReference>
<keyword evidence="1" id="KW-0347">Helicase</keyword>
<accession>A0A453BIR2</accession>
<name>A0A453BIR2_AEGTS</name>
<dbReference type="Proteomes" id="UP000015105">
    <property type="component" value="Chromosome 2D"/>
</dbReference>
<keyword evidence="1" id="KW-0067">ATP-binding</keyword>
<feature type="transmembrane region" description="Helical" evidence="2">
    <location>
        <begin position="20"/>
        <end position="44"/>
    </location>
</feature>
<keyword evidence="1" id="KW-0233">DNA recombination</keyword>
<feature type="domain" description="DNA helicase Pif1-like DEAD-box helicase" evidence="3">
    <location>
        <begin position="92"/>
        <end position="142"/>
    </location>
</feature>
<dbReference type="Gene3D" id="3.40.50.300">
    <property type="entry name" value="P-loop containing nucleotide triphosphate hydrolases"/>
    <property type="match status" value="1"/>
</dbReference>
<dbReference type="GO" id="GO:0016887">
    <property type="term" value="F:ATP hydrolysis activity"/>
    <property type="evidence" value="ECO:0007669"/>
    <property type="project" value="RHEA"/>
</dbReference>
<reference evidence="5" key="2">
    <citation type="journal article" date="2017" name="Nat. Plants">
        <title>The Aegilops tauschii genome reveals multiple impacts of transposons.</title>
        <authorList>
            <person name="Zhao G."/>
            <person name="Zou C."/>
            <person name="Li K."/>
            <person name="Wang K."/>
            <person name="Li T."/>
            <person name="Gao L."/>
            <person name="Zhang X."/>
            <person name="Wang H."/>
            <person name="Yang Z."/>
            <person name="Liu X."/>
            <person name="Jiang W."/>
            <person name="Mao L."/>
            <person name="Kong X."/>
            <person name="Jiao Y."/>
            <person name="Jia J."/>
        </authorList>
    </citation>
    <scope>NUCLEOTIDE SEQUENCE [LARGE SCALE GENOMIC DNA]</scope>
    <source>
        <strain evidence="5">cv. AL8/78</strain>
    </source>
</reference>
<keyword evidence="2" id="KW-1133">Transmembrane helix</keyword>
<dbReference type="SUPFAM" id="SSF52540">
    <property type="entry name" value="P-loop containing nucleoside triphosphate hydrolases"/>
    <property type="match status" value="1"/>
</dbReference>
<dbReference type="GO" id="GO:0005524">
    <property type="term" value="F:ATP binding"/>
    <property type="evidence" value="ECO:0007669"/>
    <property type="project" value="UniProtKB-KW"/>
</dbReference>
<evidence type="ECO:0000313" key="4">
    <source>
        <dbReference type="EnsemblPlants" id="AET2Gv20522300.1"/>
    </source>
</evidence>
<reference evidence="4" key="4">
    <citation type="submission" date="2019-03" db="UniProtKB">
        <authorList>
            <consortium name="EnsemblPlants"/>
        </authorList>
    </citation>
    <scope>IDENTIFICATION</scope>
</reference>
<reference evidence="4" key="3">
    <citation type="journal article" date="2017" name="Nature">
        <title>Genome sequence of the progenitor of the wheat D genome Aegilops tauschii.</title>
        <authorList>
            <person name="Luo M.C."/>
            <person name="Gu Y.Q."/>
            <person name="Puiu D."/>
            <person name="Wang H."/>
            <person name="Twardziok S.O."/>
            <person name="Deal K.R."/>
            <person name="Huo N."/>
            <person name="Zhu T."/>
            <person name="Wang L."/>
            <person name="Wang Y."/>
            <person name="McGuire P.E."/>
            <person name="Liu S."/>
            <person name="Long H."/>
            <person name="Ramasamy R.K."/>
            <person name="Rodriguez J.C."/>
            <person name="Van S.L."/>
            <person name="Yuan L."/>
            <person name="Wang Z."/>
            <person name="Xia Z."/>
            <person name="Xiao L."/>
            <person name="Anderson O.D."/>
            <person name="Ouyang S."/>
            <person name="Liang Y."/>
            <person name="Zimin A.V."/>
            <person name="Pertea G."/>
            <person name="Qi P."/>
            <person name="Bennetzen J.L."/>
            <person name="Dai X."/>
            <person name="Dawson M.W."/>
            <person name="Muller H.G."/>
            <person name="Kugler K."/>
            <person name="Rivarola-Duarte L."/>
            <person name="Spannagl M."/>
            <person name="Mayer K.F.X."/>
            <person name="Lu F.H."/>
            <person name="Bevan M.W."/>
            <person name="Leroy P."/>
            <person name="Li P."/>
            <person name="You F.M."/>
            <person name="Sun Q."/>
            <person name="Liu Z."/>
            <person name="Lyons E."/>
            <person name="Wicker T."/>
            <person name="Salzberg S.L."/>
            <person name="Devos K.M."/>
            <person name="Dvorak J."/>
        </authorList>
    </citation>
    <scope>NUCLEOTIDE SEQUENCE [LARGE SCALE GENOMIC DNA]</scope>
    <source>
        <strain evidence="4">cv. AL8/78</strain>
    </source>
</reference>
<dbReference type="GO" id="GO:0006281">
    <property type="term" value="P:DNA repair"/>
    <property type="evidence" value="ECO:0007669"/>
    <property type="project" value="UniProtKB-KW"/>
</dbReference>
<dbReference type="PANTHER" id="PTHR10492:SF57">
    <property type="entry name" value="ATP-DEPENDENT DNA HELICASE"/>
    <property type="match status" value="1"/>
</dbReference>
<dbReference type="Gramene" id="AET2Gv20522300.1">
    <property type="protein sequence ID" value="AET2Gv20522300.1"/>
    <property type="gene ID" value="AET2Gv20522300"/>
</dbReference>
<dbReference type="GO" id="GO:0006310">
    <property type="term" value="P:DNA recombination"/>
    <property type="evidence" value="ECO:0007669"/>
    <property type="project" value="UniProtKB-KW"/>
</dbReference>
<keyword evidence="5" id="KW-1185">Reference proteome</keyword>
<reference evidence="5" key="1">
    <citation type="journal article" date="2014" name="Science">
        <title>Ancient hybridizations among the ancestral genomes of bread wheat.</title>
        <authorList>
            <consortium name="International Wheat Genome Sequencing Consortium,"/>
            <person name="Marcussen T."/>
            <person name="Sandve S.R."/>
            <person name="Heier L."/>
            <person name="Spannagl M."/>
            <person name="Pfeifer M."/>
            <person name="Jakobsen K.S."/>
            <person name="Wulff B.B."/>
            <person name="Steuernagel B."/>
            <person name="Mayer K.F."/>
            <person name="Olsen O.A."/>
        </authorList>
    </citation>
    <scope>NUCLEOTIDE SEQUENCE [LARGE SCALE GENOMIC DNA]</scope>
    <source>
        <strain evidence="5">cv. AL8/78</strain>
    </source>
</reference>
<keyword evidence="1" id="KW-0227">DNA damage</keyword>
<evidence type="ECO:0000259" key="3">
    <source>
        <dbReference type="Pfam" id="PF05970"/>
    </source>
</evidence>
<dbReference type="PANTHER" id="PTHR10492">
    <property type="match status" value="1"/>
</dbReference>
<evidence type="ECO:0000256" key="1">
    <source>
        <dbReference type="RuleBase" id="RU363044"/>
    </source>
</evidence>
<dbReference type="EnsemblPlants" id="AET2Gv20522300.1">
    <property type="protein sequence ID" value="AET2Gv20522300.1"/>
    <property type="gene ID" value="AET2Gv20522300"/>
</dbReference>
<evidence type="ECO:0000256" key="2">
    <source>
        <dbReference type="SAM" id="Phobius"/>
    </source>
</evidence>
<dbReference type="InterPro" id="IPR027417">
    <property type="entry name" value="P-loop_NTPase"/>
</dbReference>
<keyword evidence="1" id="KW-0378">Hydrolase</keyword>
<dbReference type="InterPro" id="IPR010285">
    <property type="entry name" value="DNA_helicase_pif1-like_DEAD"/>
</dbReference>
<keyword evidence="1" id="KW-0547">Nucleotide-binding</keyword>
<reference evidence="4" key="5">
    <citation type="journal article" date="2021" name="G3 (Bethesda)">
        <title>Aegilops tauschii genome assembly Aet v5.0 features greater sequence contiguity and improved annotation.</title>
        <authorList>
            <person name="Wang L."/>
            <person name="Zhu T."/>
            <person name="Rodriguez J.C."/>
            <person name="Deal K.R."/>
            <person name="Dubcovsky J."/>
            <person name="McGuire P.E."/>
            <person name="Lux T."/>
            <person name="Spannagl M."/>
            <person name="Mayer K.F.X."/>
            <person name="Baldrich P."/>
            <person name="Meyers B.C."/>
            <person name="Huo N."/>
            <person name="Gu Y.Q."/>
            <person name="Zhou H."/>
            <person name="Devos K.M."/>
            <person name="Bennetzen J.L."/>
            <person name="Unver T."/>
            <person name="Budak H."/>
            <person name="Gulick P.J."/>
            <person name="Galiba G."/>
            <person name="Kalapos B."/>
            <person name="Nelson D.R."/>
            <person name="Li P."/>
            <person name="You F.M."/>
            <person name="Luo M.C."/>
            <person name="Dvorak J."/>
        </authorList>
    </citation>
    <scope>NUCLEOTIDE SEQUENCE [LARGE SCALE GENOMIC DNA]</scope>
    <source>
        <strain evidence="4">cv. AL8/78</strain>
    </source>
</reference>